<evidence type="ECO:0000256" key="4">
    <source>
        <dbReference type="ARBA" id="ARBA00023242"/>
    </source>
</evidence>
<dbReference type="PANTHER" id="PTHR10350">
    <property type="entry name" value="NUCLEAR PORE COMPLEX PROTEIN NUP155"/>
    <property type="match status" value="1"/>
</dbReference>
<evidence type="ECO:0000313" key="6">
    <source>
        <dbReference type="EMBL" id="CAH0103133.1"/>
    </source>
</evidence>
<keyword evidence="4" id="KW-0539">Nucleus</keyword>
<dbReference type="InterPro" id="IPR042537">
    <property type="entry name" value="Nucleoporin_Nup155_C_2"/>
</dbReference>
<accession>A0A8J2WIL4</accession>
<keyword evidence="3" id="KW-0813">Transport</keyword>
<evidence type="ECO:0000259" key="5">
    <source>
        <dbReference type="Pfam" id="PF03177"/>
    </source>
</evidence>
<comment type="subcellular location">
    <subcellularLocation>
        <location evidence="1">Nucleus</location>
    </subcellularLocation>
</comment>
<gene>
    <name evidence="6" type="ORF">DGAL_LOCUS5667</name>
</gene>
<dbReference type="GO" id="GO:0036228">
    <property type="term" value="P:protein localization to nuclear inner membrane"/>
    <property type="evidence" value="ECO:0007669"/>
    <property type="project" value="TreeGrafter"/>
</dbReference>
<dbReference type="Gene3D" id="1.25.40.440">
    <property type="entry name" value="Nucleoporin, helical domain, central subdomain"/>
    <property type="match status" value="1"/>
</dbReference>
<comment type="caution">
    <text evidence="6">The sequence shown here is derived from an EMBL/GenBank/DDBJ whole genome shotgun (WGS) entry which is preliminary data.</text>
</comment>
<dbReference type="GO" id="GO:0000972">
    <property type="term" value="P:transcription-dependent tethering of RNA polymerase II gene DNA at nuclear periphery"/>
    <property type="evidence" value="ECO:0007669"/>
    <property type="project" value="TreeGrafter"/>
</dbReference>
<dbReference type="InterPro" id="IPR004870">
    <property type="entry name" value="Nucleoporin_Nup155"/>
</dbReference>
<evidence type="ECO:0000256" key="1">
    <source>
        <dbReference type="ARBA" id="ARBA00004123"/>
    </source>
</evidence>
<organism evidence="6 7">
    <name type="scientific">Daphnia galeata</name>
    <dbReference type="NCBI Taxonomy" id="27404"/>
    <lineage>
        <taxon>Eukaryota</taxon>
        <taxon>Metazoa</taxon>
        <taxon>Ecdysozoa</taxon>
        <taxon>Arthropoda</taxon>
        <taxon>Crustacea</taxon>
        <taxon>Branchiopoda</taxon>
        <taxon>Diplostraca</taxon>
        <taxon>Cladocera</taxon>
        <taxon>Anomopoda</taxon>
        <taxon>Daphniidae</taxon>
        <taxon>Daphnia</taxon>
    </lineage>
</organism>
<dbReference type="PANTHER" id="PTHR10350:SF6">
    <property type="entry name" value="NUCLEAR PORE COMPLEX PROTEIN NUP155"/>
    <property type="match status" value="1"/>
</dbReference>
<dbReference type="GO" id="GO:0006606">
    <property type="term" value="P:protein import into nucleus"/>
    <property type="evidence" value="ECO:0007669"/>
    <property type="project" value="TreeGrafter"/>
</dbReference>
<dbReference type="GO" id="GO:0017056">
    <property type="term" value="F:structural constituent of nuclear pore"/>
    <property type="evidence" value="ECO:0007669"/>
    <property type="project" value="InterPro"/>
</dbReference>
<protein>
    <recommendedName>
        <fullName evidence="5">Nucleoporin Nup133/Nup155-like C-terminal domain-containing protein</fullName>
    </recommendedName>
</protein>
<dbReference type="GO" id="GO:0044611">
    <property type="term" value="C:nuclear pore inner ring"/>
    <property type="evidence" value="ECO:0007669"/>
    <property type="project" value="TreeGrafter"/>
</dbReference>
<reference evidence="6" key="1">
    <citation type="submission" date="2021-11" db="EMBL/GenBank/DDBJ databases">
        <authorList>
            <person name="Schell T."/>
        </authorList>
    </citation>
    <scope>NUCLEOTIDE SEQUENCE</scope>
    <source>
        <strain evidence="6">M5</strain>
    </source>
</reference>
<dbReference type="GO" id="GO:0006405">
    <property type="term" value="P:RNA export from nucleus"/>
    <property type="evidence" value="ECO:0007669"/>
    <property type="project" value="TreeGrafter"/>
</dbReference>
<dbReference type="EMBL" id="CAKKLH010000101">
    <property type="protein sequence ID" value="CAH0103133.1"/>
    <property type="molecule type" value="Genomic_DNA"/>
</dbReference>
<evidence type="ECO:0000256" key="2">
    <source>
        <dbReference type="ARBA" id="ARBA00007373"/>
    </source>
</evidence>
<proteinExistence type="inferred from homology"/>
<dbReference type="InterPro" id="IPR007187">
    <property type="entry name" value="Nucleoporin_Nup133/Nup155_C"/>
</dbReference>
<dbReference type="Pfam" id="PF03177">
    <property type="entry name" value="Nucleoporin_C"/>
    <property type="match status" value="1"/>
</dbReference>
<comment type="similarity">
    <text evidence="2">Belongs to the non-repetitive/WGA-negative nucleoporin family.</text>
</comment>
<name>A0A8J2WIL4_9CRUS</name>
<feature type="domain" description="Nucleoporin Nup133/Nup155-like C-terminal" evidence="5">
    <location>
        <begin position="1"/>
        <end position="80"/>
    </location>
</feature>
<dbReference type="Proteomes" id="UP000789390">
    <property type="component" value="Unassembled WGS sequence"/>
</dbReference>
<dbReference type="AlphaFoldDB" id="A0A8J2WIL4"/>
<evidence type="ECO:0000313" key="7">
    <source>
        <dbReference type="Proteomes" id="UP000789390"/>
    </source>
</evidence>
<dbReference type="FunFam" id="1.25.40.440:FF:000001">
    <property type="entry name" value="Nuclear pore complex subunit"/>
    <property type="match status" value="1"/>
</dbReference>
<evidence type="ECO:0000256" key="3">
    <source>
        <dbReference type="ARBA" id="ARBA00022448"/>
    </source>
</evidence>
<keyword evidence="7" id="KW-1185">Reference proteome</keyword>
<sequence length="105" mass="12195">MADKLLEIRLLHLENYFKRQTAVQGRQQQTNLVAKYDLLWKFNEKSGQVIVATRILSHIADAHSTAISLPLRSEYFSRAMEEKIDNERRGLVNMLKKLILNGLDK</sequence>